<organism evidence="2 3">
    <name type="scientific">Dorea acetigenes</name>
    <dbReference type="NCBI Taxonomy" id="2981787"/>
    <lineage>
        <taxon>Bacteria</taxon>
        <taxon>Bacillati</taxon>
        <taxon>Bacillota</taxon>
        <taxon>Clostridia</taxon>
        <taxon>Lachnospirales</taxon>
        <taxon>Lachnospiraceae</taxon>
        <taxon>Dorea</taxon>
    </lineage>
</organism>
<feature type="coiled-coil region" evidence="1">
    <location>
        <begin position="298"/>
        <end position="400"/>
    </location>
</feature>
<dbReference type="InterPro" id="IPR027417">
    <property type="entry name" value="P-loop_NTPase"/>
</dbReference>
<evidence type="ECO:0000256" key="1">
    <source>
        <dbReference type="SAM" id="Coils"/>
    </source>
</evidence>
<evidence type="ECO:0000313" key="3">
    <source>
        <dbReference type="Proteomes" id="UP001652431"/>
    </source>
</evidence>
<dbReference type="Pfam" id="PF13558">
    <property type="entry name" value="SbcC_Walker_B"/>
    <property type="match status" value="1"/>
</dbReference>
<proteinExistence type="predicted"/>
<accession>A0ABT2RNF0</accession>
<feature type="coiled-coil region" evidence="1">
    <location>
        <begin position="763"/>
        <end position="862"/>
    </location>
</feature>
<dbReference type="SUPFAM" id="SSF52540">
    <property type="entry name" value="P-loop containing nucleoside triphosphate hydrolases"/>
    <property type="match status" value="2"/>
</dbReference>
<gene>
    <name evidence="2" type="ORF">OCV99_10335</name>
</gene>
<dbReference type="InterPro" id="IPR013496">
    <property type="entry name" value="CHP02680"/>
</dbReference>
<name>A0ABT2RNF0_9FIRM</name>
<keyword evidence="3" id="KW-1185">Reference proteome</keyword>
<sequence>MSELARLQGRLPGGIQKIFWKTEDEMNSKWQIYRVGLLDFWYYDEEEFYFLDGRMLLRGANGSGKSVTMQSFIPLLLDGNMRPERLDPFGSRARKMENYLLEEGDERQERTGYLYMELKRRESEEFLTLGIGIRARKSKKLESWYFCLTDGRRVGKDFFLYKEGQNKIACTKLELRNRIGDGGQVMDSQGEYAQCVNRLLFGFETMEEYKELLDLLIQLRTPKLSKDFKPTVINEILSSSLQTLSEDDLRPMSEAIENMDSLKTNLDTLYDSIHAAEQIEKVYNQYNEITLYDKSLLFVKAAEDYRGLQKKAESLEQEMARCREQKEQEEQRYTELKQEQKICLQERESLADSDAARLKERELEIRRELEGTKEALKEKKRQEEEKRERFLETEQKLKGQSRENELLWQSIEESLKVMEEELGEIPFDDFSFMRKELTDAKGGAYSFASHIELLRTYMQRVESGKMALEEEKACQERYSRFLQELDGYQEEKNRAQREVLQYENLLHETKQETIENIYRWEKGNKELHLSAGTLQKMARAIEQYDTETDYWSVRELANGEFEEKTQEISAALMEAGQELNGKKAEYSEALAELEQWKNQKEPEPERSEAVEENRRRLQEKGVPYLQFYKVIDFDKRLTEAQKANLEEALLHMGILDALIIPEEYREQALSMGDGVCDRYIFGDVSHVRNNIMDCLDVDNEEGDIFLYQQVSRILTAIGWKNGEGEERAEGSWVDENGNYGMGIVEGTVTGTYQPCFIGTLARERYQQQKIQELEEMCRKLEAEIRQAEEELAGIRRRKEALEAEWKAFPKEQDLKTAAKELERKQSVLEDIERKVKRQKELVETERRALDEVRLKVQEACRKCYLTPRLDVFRKAMESLAAYREELTGLQITYGKYTNGIAFSRVQENYLEEIDKDLDDIRYDFNRTAQKEREAEKSLASVLAQLALTDYEKIRERLEYCVGRLEKLPSEIEASVTRKSELKSMEGQLLEKRTETEIAAGKARETKERLERAFELEYRLGYVESRFGEDDAEILAKKLCSMLAGRFGSKKQSEILENLQGAYHQNRGYLLEYQITLHTLFEELDSETGVFDTGMRRIDIGAKYRGVPVKFKELIAGMREDAQIQQRLLSDKDRELFEDILANTISKKIRGKIQASKRWVEKMNTLMESMKTSSGLTLSLRWKNKRADKEEQLDTRELVELLQKDTEIMRLEEAEQLSRHFRSKIEEARKASNDSGNVQSFHAVMREVLDYRQWFEFQLECQKTGEKKKELTDRVFFTFSGGEKAMAMYVPLFSAVVAKYAGARKDAPRLISLDEAFAGVDEMNIRDMFRLMVEFDFNFMINSQILWGDYDTVPGLAIHQLLRPENIKYVTVIRYVWNGKIKSMVTEKDLQHG</sequence>
<dbReference type="NCBIfam" id="TIGR02680">
    <property type="entry name" value="TIGR02680 family protein"/>
    <property type="match status" value="1"/>
</dbReference>
<dbReference type="EMBL" id="JAOQJU010000011">
    <property type="protein sequence ID" value="MCU6686939.1"/>
    <property type="molecule type" value="Genomic_DNA"/>
</dbReference>
<feature type="coiled-coil region" evidence="1">
    <location>
        <begin position="572"/>
        <end position="599"/>
    </location>
</feature>
<evidence type="ECO:0000313" key="2">
    <source>
        <dbReference type="EMBL" id="MCU6686939.1"/>
    </source>
</evidence>
<comment type="caution">
    <text evidence="2">The sequence shown here is derived from an EMBL/GenBank/DDBJ whole genome shotgun (WGS) entry which is preliminary data.</text>
</comment>
<keyword evidence="1" id="KW-0175">Coiled coil</keyword>
<feature type="coiled-coil region" evidence="1">
    <location>
        <begin position="478"/>
        <end position="512"/>
    </location>
</feature>
<dbReference type="Gene3D" id="3.40.50.300">
    <property type="entry name" value="P-loop containing nucleotide triphosphate hydrolases"/>
    <property type="match status" value="1"/>
</dbReference>
<dbReference type="Proteomes" id="UP001652431">
    <property type="component" value="Unassembled WGS sequence"/>
</dbReference>
<reference evidence="2 3" key="1">
    <citation type="journal article" date="2021" name="ISME Commun">
        <title>Automated analysis of genomic sequences facilitates high-throughput and comprehensive description of bacteria.</title>
        <authorList>
            <person name="Hitch T.C.A."/>
        </authorList>
    </citation>
    <scope>NUCLEOTIDE SEQUENCE [LARGE SCALE GENOMIC DNA]</scope>
    <source>
        <strain evidence="2 3">Sanger_03</strain>
    </source>
</reference>
<protein>
    <submittedName>
        <fullName evidence="2">TIGR02680 family protein</fullName>
    </submittedName>
</protein>